<comment type="subcellular location">
    <subcellularLocation>
        <location evidence="1">Membrane</location>
        <topology evidence="1">Multi-pass membrane protein</topology>
    </subcellularLocation>
</comment>
<dbReference type="AlphaFoldDB" id="A0A6I3KX95"/>
<evidence type="ECO:0000313" key="7">
    <source>
        <dbReference type="EMBL" id="MTE12704.1"/>
    </source>
</evidence>
<name>A0A6I3KX95_9NOCA</name>
<sequence>MTTLTRKHDIEHWDAEDVEAWEAGGKDIARRNLIWSVFAEHVGFSVWSIWSVMVLFMPQNVFHIDTAGKFFLGAVPTLVGGFMRIPYTVATARFGGRNWTIFSALALLVPVLLTLYFINQPGTSFTTFLVVAAFAGLGGGNFSSSMSNINVFYPQRLKGWALGMNAGGGNIGVPVIQLVGLAVIATLGNTYGNASVVCLVYLALVIVAALGAALYMDNVKNQKADLSYMITALKVPQSWAVAFLYIGTFGSFIGFSFAFGQVLQINFKAGGATVAAAALHAAQIAFIGPLLGSLARPYGGKWADRIGGSKVTAYMFAAMTAATVLVAVSSALGDRTGRPTGAVLVLMIIGFVALFVISGIANGAVTKIIPSVFEAKSRGLEGDSATRAAWAQNTSGALIGFVGAIGALGGVGINLVLRSSYAATKSATTAFWVFMAFYVVCGLVCWAVFMRRPSLRSLTAESADSDVVIEAEALVLEAESDSTATDSQSTSSARA</sequence>
<dbReference type="Proteomes" id="UP000432464">
    <property type="component" value="Unassembled WGS sequence"/>
</dbReference>
<dbReference type="GO" id="GO:0015112">
    <property type="term" value="F:nitrate transmembrane transporter activity"/>
    <property type="evidence" value="ECO:0007669"/>
    <property type="project" value="InterPro"/>
</dbReference>
<dbReference type="PANTHER" id="PTHR23515">
    <property type="entry name" value="HIGH-AFFINITY NITRATE TRANSPORTER 2.3"/>
    <property type="match status" value="1"/>
</dbReference>
<evidence type="ECO:0000256" key="1">
    <source>
        <dbReference type="ARBA" id="ARBA00004141"/>
    </source>
</evidence>
<evidence type="ECO:0000313" key="8">
    <source>
        <dbReference type="Proteomes" id="UP000432464"/>
    </source>
</evidence>
<organism evidence="7 8">
    <name type="scientific">Nocardia aurantiaca</name>
    <dbReference type="NCBI Taxonomy" id="2675850"/>
    <lineage>
        <taxon>Bacteria</taxon>
        <taxon>Bacillati</taxon>
        <taxon>Actinomycetota</taxon>
        <taxon>Actinomycetes</taxon>
        <taxon>Mycobacteriales</taxon>
        <taxon>Nocardiaceae</taxon>
        <taxon>Nocardia</taxon>
    </lineage>
</organism>
<keyword evidence="4 6" id="KW-1133">Transmembrane helix</keyword>
<evidence type="ECO:0000256" key="2">
    <source>
        <dbReference type="ARBA" id="ARBA00008432"/>
    </source>
</evidence>
<dbReference type="CDD" id="cd17341">
    <property type="entry name" value="MFS_NRT2_like"/>
    <property type="match status" value="1"/>
</dbReference>
<dbReference type="InterPro" id="IPR036259">
    <property type="entry name" value="MFS_trans_sf"/>
</dbReference>
<keyword evidence="3 6" id="KW-0812">Transmembrane</keyword>
<reference evidence="7 8" key="1">
    <citation type="submission" date="2019-11" db="EMBL/GenBank/DDBJ databases">
        <title>Nocardia sp. nov. CT2-14 isolated from soil.</title>
        <authorList>
            <person name="Kanchanasin P."/>
            <person name="Tanasupawat S."/>
            <person name="Yuki M."/>
            <person name="Kudo T."/>
        </authorList>
    </citation>
    <scope>NUCLEOTIDE SEQUENCE [LARGE SCALE GENOMIC DNA]</scope>
    <source>
        <strain evidence="7 8">CT2-14</strain>
    </source>
</reference>
<dbReference type="GO" id="GO:0016020">
    <property type="term" value="C:membrane"/>
    <property type="evidence" value="ECO:0007669"/>
    <property type="project" value="UniProtKB-SubCell"/>
</dbReference>
<proteinExistence type="inferred from homology"/>
<feature type="transmembrane region" description="Helical" evidence="6">
    <location>
        <begin position="311"/>
        <end position="332"/>
    </location>
</feature>
<comment type="similarity">
    <text evidence="2">Belongs to the major facilitator superfamily. Nitrate/nitrite porter (TC 2.A.1.8) family.</text>
</comment>
<keyword evidence="8" id="KW-1185">Reference proteome</keyword>
<feature type="transmembrane region" description="Helical" evidence="6">
    <location>
        <begin position="429"/>
        <end position="449"/>
    </location>
</feature>
<dbReference type="SUPFAM" id="SSF103473">
    <property type="entry name" value="MFS general substrate transporter"/>
    <property type="match status" value="1"/>
</dbReference>
<feature type="transmembrane region" description="Helical" evidence="6">
    <location>
        <begin position="397"/>
        <end position="417"/>
    </location>
</feature>
<evidence type="ECO:0000256" key="4">
    <source>
        <dbReference type="ARBA" id="ARBA00022989"/>
    </source>
</evidence>
<feature type="transmembrane region" description="Helical" evidence="6">
    <location>
        <begin position="99"/>
        <end position="118"/>
    </location>
</feature>
<dbReference type="InterPro" id="IPR011701">
    <property type="entry name" value="MFS"/>
</dbReference>
<keyword evidence="5 6" id="KW-0472">Membrane</keyword>
<feature type="transmembrane region" description="Helical" evidence="6">
    <location>
        <begin position="194"/>
        <end position="216"/>
    </location>
</feature>
<dbReference type="Gene3D" id="1.20.1250.20">
    <property type="entry name" value="MFS general substrate transporter like domains"/>
    <property type="match status" value="1"/>
</dbReference>
<dbReference type="Pfam" id="PF07690">
    <property type="entry name" value="MFS_1"/>
    <property type="match status" value="1"/>
</dbReference>
<feature type="transmembrane region" description="Helical" evidence="6">
    <location>
        <begin position="33"/>
        <end position="58"/>
    </location>
</feature>
<feature type="transmembrane region" description="Helical" evidence="6">
    <location>
        <begin position="70"/>
        <end position="87"/>
    </location>
</feature>
<protein>
    <submittedName>
        <fullName evidence="7">MFS transporter</fullName>
    </submittedName>
</protein>
<feature type="transmembrane region" description="Helical" evidence="6">
    <location>
        <begin position="271"/>
        <end position="291"/>
    </location>
</feature>
<evidence type="ECO:0000256" key="6">
    <source>
        <dbReference type="SAM" id="Phobius"/>
    </source>
</evidence>
<feature type="transmembrane region" description="Helical" evidence="6">
    <location>
        <begin position="344"/>
        <end position="365"/>
    </location>
</feature>
<feature type="transmembrane region" description="Helical" evidence="6">
    <location>
        <begin position="162"/>
        <end position="188"/>
    </location>
</feature>
<evidence type="ECO:0000256" key="3">
    <source>
        <dbReference type="ARBA" id="ARBA00022692"/>
    </source>
</evidence>
<dbReference type="InterPro" id="IPR044772">
    <property type="entry name" value="NO3_transporter"/>
</dbReference>
<feature type="transmembrane region" description="Helical" evidence="6">
    <location>
        <begin position="124"/>
        <end position="142"/>
    </location>
</feature>
<evidence type="ECO:0000256" key="5">
    <source>
        <dbReference type="ARBA" id="ARBA00023136"/>
    </source>
</evidence>
<dbReference type="EMBL" id="WMBB01000003">
    <property type="protein sequence ID" value="MTE12704.1"/>
    <property type="molecule type" value="Genomic_DNA"/>
</dbReference>
<gene>
    <name evidence="7" type="ORF">GLP40_07955</name>
</gene>
<dbReference type="RefSeq" id="WP_154787167.1">
    <property type="nucleotide sequence ID" value="NZ_WMBB01000003.1"/>
</dbReference>
<feature type="transmembrane region" description="Helical" evidence="6">
    <location>
        <begin position="237"/>
        <end position="259"/>
    </location>
</feature>
<comment type="caution">
    <text evidence="7">The sequence shown here is derived from an EMBL/GenBank/DDBJ whole genome shotgun (WGS) entry which is preliminary data.</text>
</comment>
<accession>A0A6I3KX95</accession>